<proteinExistence type="predicted"/>
<accession>A0AAV0DZA4</accession>
<dbReference type="EMBL" id="CAMAPF010000158">
    <property type="protein sequence ID" value="CAH9109839.1"/>
    <property type="molecule type" value="Genomic_DNA"/>
</dbReference>
<feature type="region of interest" description="Disordered" evidence="1">
    <location>
        <begin position="29"/>
        <end position="52"/>
    </location>
</feature>
<reference evidence="2" key="1">
    <citation type="submission" date="2022-07" db="EMBL/GenBank/DDBJ databases">
        <authorList>
            <person name="Macas J."/>
            <person name="Novak P."/>
            <person name="Neumann P."/>
        </authorList>
    </citation>
    <scope>NUCLEOTIDE SEQUENCE</scope>
</reference>
<dbReference type="Proteomes" id="UP001152523">
    <property type="component" value="Unassembled WGS sequence"/>
</dbReference>
<evidence type="ECO:0000313" key="3">
    <source>
        <dbReference type="Proteomes" id="UP001152523"/>
    </source>
</evidence>
<evidence type="ECO:0000313" key="2">
    <source>
        <dbReference type="EMBL" id="CAH9109839.1"/>
    </source>
</evidence>
<name>A0AAV0DZA4_9ASTE</name>
<organism evidence="2 3">
    <name type="scientific">Cuscuta epithymum</name>
    <dbReference type="NCBI Taxonomy" id="186058"/>
    <lineage>
        <taxon>Eukaryota</taxon>
        <taxon>Viridiplantae</taxon>
        <taxon>Streptophyta</taxon>
        <taxon>Embryophyta</taxon>
        <taxon>Tracheophyta</taxon>
        <taxon>Spermatophyta</taxon>
        <taxon>Magnoliopsida</taxon>
        <taxon>eudicotyledons</taxon>
        <taxon>Gunneridae</taxon>
        <taxon>Pentapetalae</taxon>
        <taxon>asterids</taxon>
        <taxon>lamiids</taxon>
        <taxon>Solanales</taxon>
        <taxon>Convolvulaceae</taxon>
        <taxon>Cuscuteae</taxon>
        <taxon>Cuscuta</taxon>
        <taxon>Cuscuta subgen. Cuscuta</taxon>
    </lineage>
</organism>
<sequence>MQVSKSTVHKLVKAEQIKRHSNAIKSLFNEGSKIKRQRPTMLPQSSGTKQEDEATVKIDFLSQRWRFNDQVYKYRKSAGIPSVVKREEPSGIERNQTIHAHI</sequence>
<gene>
    <name evidence="2" type="ORF">CEPIT_LOCUS18927</name>
</gene>
<evidence type="ECO:0000256" key="1">
    <source>
        <dbReference type="SAM" id="MobiDB-lite"/>
    </source>
</evidence>
<keyword evidence="3" id="KW-1185">Reference proteome</keyword>
<comment type="caution">
    <text evidence="2">The sequence shown here is derived from an EMBL/GenBank/DDBJ whole genome shotgun (WGS) entry which is preliminary data.</text>
</comment>
<protein>
    <submittedName>
        <fullName evidence="2">Uncharacterized protein</fullName>
    </submittedName>
</protein>
<dbReference type="AlphaFoldDB" id="A0AAV0DZA4"/>